<proteinExistence type="predicted"/>
<protein>
    <submittedName>
        <fullName evidence="1">Uncharacterized protein</fullName>
    </submittedName>
</protein>
<accession>A0ABT9A0S2</accession>
<gene>
    <name evidence="1" type="ORF">Q5H94_13935</name>
</gene>
<reference evidence="1" key="1">
    <citation type="submission" date="2023-07" db="EMBL/GenBank/DDBJ databases">
        <authorList>
            <person name="Kim M.K."/>
        </authorList>
    </citation>
    <scope>NUCLEOTIDE SEQUENCE</scope>
    <source>
        <strain evidence="1">CA1-15</strain>
    </source>
</reference>
<keyword evidence="2" id="KW-1185">Reference proteome</keyword>
<evidence type="ECO:0000313" key="1">
    <source>
        <dbReference type="EMBL" id="MDO7843431.1"/>
    </source>
</evidence>
<evidence type="ECO:0000313" key="2">
    <source>
        <dbReference type="Proteomes" id="UP001176468"/>
    </source>
</evidence>
<organism evidence="1 2">
    <name type="scientific">Sphingomonas immobilis</name>
    <dbReference type="NCBI Taxonomy" id="3063997"/>
    <lineage>
        <taxon>Bacteria</taxon>
        <taxon>Pseudomonadati</taxon>
        <taxon>Pseudomonadota</taxon>
        <taxon>Alphaproteobacteria</taxon>
        <taxon>Sphingomonadales</taxon>
        <taxon>Sphingomonadaceae</taxon>
        <taxon>Sphingomonas</taxon>
    </lineage>
</organism>
<dbReference type="RefSeq" id="WP_304561883.1">
    <property type="nucleotide sequence ID" value="NZ_JAUQSZ010000009.1"/>
</dbReference>
<dbReference type="Proteomes" id="UP001176468">
    <property type="component" value="Unassembled WGS sequence"/>
</dbReference>
<sequence length="188" mass="20315">MSAAWHEALADYQRKRAYSDGLPLGAPDEDAAVDAYCVAMDGLIVTPAPDRASVALKIRLIRERDCDVSDVWWDALLADIEAPQPPAPEFDAALAEFERCRQAEQAFSPGATLEEEAVAEPALEAIIEATDAAFDAMIAMPVTHAKHAALKLKAIDDQYDVCACGLDRDHLDQVKRELLSALQAGDPA</sequence>
<comment type="caution">
    <text evidence="1">The sequence shown here is derived from an EMBL/GenBank/DDBJ whole genome shotgun (WGS) entry which is preliminary data.</text>
</comment>
<dbReference type="EMBL" id="JAUQSZ010000009">
    <property type="protein sequence ID" value="MDO7843431.1"/>
    <property type="molecule type" value="Genomic_DNA"/>
</dbReference>
<name>A0ABT9A0S2_9SPHN</name>